<feature type="transmembrane region" description="Helical" evidence="6">
    <location>
        <begin position="30"/>
        <end position="53"/>
    </location>
</feature>
<evidence type="ECO:0000256" key="3">
    <source>
        <dbReference type="ARBA" id="ARBA00022989"/>
    </source>
</evidence>
<feature type="transmembrane region" description="Helical" evidence="6">
    <location>
        <begin position="186"/>
        <end position="202"/>
    </location>
</feature>
<dbReference type="InterPro" id="IPR001516">
    <property type="entry name" value="Proton_antipo_N"/>
</dbReference>
<dbReference type="PANTHER" id="PTHR43373">
    <property type="entry name" value="NA(+)/H(+) ANTIPORTER SUBUNIT"/>
    <property type="match status" value="1"/>
</dbReference>
<feature type="transmembrane region" description="Helical" evidence="6">
    <location>
        <begin position="59"/>
        <end position="82"/>
    </location>
</feature>
<keyword evidence="3 6" id="KW-1133">Transmembrane helix</keyword>
<dbReference type="GO" id="GO:0016020">
    <property type="term" value="C:membrane"/>
    <property type="evidence" value="ECO:0007669"/>
    <property type="project" value="UniProtKB-SubCell"/>
</dbReference>
<feature type="transmembrane region" description="Helical" evidence="6">
    <location>
        <begin position="348"/>
        <end position="367"/>
    </location>
</feature>
<feature type="transmembrane region" description="Helical" evidence="6">
    <location>
        <begin position="451"/>
        <end position="470"/>
    </location>
</feature>
<reference evidence="9 10" key="1">
    <citation type="submission" date="2018-06" db="EMBL/GenBank/DDBJ databases">
        <title>Complete genome of Desulfovibrio marinus P48SEP.</title>
        <authorList>
            <person name="Crispim J.S."/>
            <person name="Vidigal P.M.P."/>
            <person name="Silva L.C.F."/>
            <person name="Araujo L.C."/>
            <person name="Laguardia C.N."/>
            <person name="Dias R.S."/>
            <person name="Sousa M.P."/>
            <person name="Paula S.O."/>
            <person name="Silva C."/>
        </authorList>
    </citation>
    <scope>NUCLEOTIDE SEQUENCE [LARGE SCALE GENOMIC DNA]</scope>
    <source>
        <strain evidence="9 10">P48SEP</strain>
    </source>
</reference>
<feature type="domain" description="NADH:quinone oxidoreductase/Mrp antiporter transmembrane" evidence="7">
    <location>
        <begin position="182"/>
        <end position="463"/>
    </location>
</feature>
<proteinExistence type="predicted"/>
<evidence type="ECO:0000256" key="1">
    <source>
        <dbReference type="ARBA" id="ARBA00004127"/>
    </source>
</evidence>
<keyword evidence="4 6" id="KW-0472">Membrane</keyword>
<feature type="transmembrane region" description="Helical" evidence="6">
    <location>
        <begin position="491"/>
        <end position="515"/>
    </location>
</feature>
<feature type="transmembrane region" description="Helical" evidence="6">
    <location>
        <begin position="164"/>
        <end position="180"/>
    </location>
</feature>
<feature type="transmembrane region" description="Helical" evidence="6">
    <location>
        <begin position="319"/>
        <end position="341"/>
    </location>
</feature>
<evidence type="ECO:0000256" key="4">
    <source>
        <dbReference type="ARBA" id="ARBA00023136"/>
    </source>
</evidence>
<gene>
    <name evidence="9" type="ORF">DQK91_08920</name>
</gene>
<keyword evidence="2 5" id="KW-0812">Transmembrane</keyword>
<evidence type="ECO:0000313" key="9">
    <source>
        <dbReference type="EMBL" id="TVM34680.1"/>
    </source>
</evidence>
<feature type="transmembrane region" description="Helical" evidence="6">
    <location>
        <begin position="624"/>
        <end position="643"/>
    </location>
</feature>
<feature type="transmembrane region" description="Helical" evidence="6">
    <location>
        <begin position="89"/>
        <end position="109"/>
    </location>
</feature>
<name>A0A6P1ZHP5_9BACT</name>
<feature type="transmembrane region" description="Helical" evidence="6">
    <location>
        <begin position="255"/>
        <end position="273"/>
    </location>
</feature>
<feature type="domain" description="NADH-Ubiquinone oxidoreductase (complex I) chain 5 N-terminal" evidence="8">
    <location>
        <begin position="120"/>
        <end position="153"/>
    </location>
</feature>
<feature type="transmembrane region" description="Helical" evidence="6">
    <location>
        <begin position="6"/>
        <end position="23"/>
    </location>
</feature>
<dbReference type="PRINTS" id="PR01434">
    <property type="entry name" value="NADHDHGNASE5"/>
</dbReference>
<accession>A0A6P1ZHP5</accession>
<dbReference type="PANTHER" id="PTHR43373:SF1">
    <property type="entry name" value="NA(+)_H(+) ANTIPORTER SUBUNIT A"/>
    <property type="match status" value="1"/>
</dbReference>
<comment type="subcellular location">
    <subcellularLocation>
        <location evidence="1">Endomembrane system</location>
        <topology evidence="1">Multi-pass membrane protein</topology>
    </subcellularLocation>
    <subcellularLocation>
        <location evidence="5">Membrane</location>
        <topology evidence="5">Multi-pass membrane protein</topology>
    </subcellularLocation>
</comment>
<feature type="transmembrane region" description="Helical" evidence="6">
    <location>
        <begin position="417"/>
        <end position="439"/>
    </location>
</feature>
<dbReference type="AlphaFoldDB" id="A0A6P1ZHP5"/>
<organism evidence="9 10">
    <name type="scientific">Oceanidesulfovibrio marinus</name>
    <dbReference type="NCBI Taxonomy" id="370038"/>
    <lineage>
        <taxon>Bacteria</taxon>
        <taxon>Pseudomonadati</taxon>
        <taxon>Thermodesulfobacteriota</taxon>
        <taxon>Desulfovibrionia</taxon>
        <taxon>Desulfovibrionales</taxon>
        <taxon>Desulfovibrionaceae</taxon>
        <taxon>Oceanidesulfovibrio</taxon>
    </lineage>
</organism>
<dbReference type="GO" id="GO:0012505">
    <property type="term" value="C:endomembrane system"/>
    <property type="evidence" value="ECO:0007669"/>
    <property type="project" value="UniProtKB-SubCell"/>
</dbReference>
<sequence length="644" mass="69463">MLDTLLFVLVVAPFIAALGLYFFRANAIRVLIVLVAGVLLAGASLSLFSYAPFAVAPGLLGIEFSPLITVLDFLLLFLFLGIGIRKRHALITTFASTQLVLLAILEIFLVKHGHESPLFVGDSLSMLMVAVVSIVGSVIVIHALPYMKNHEEHQHLQESRQPQFFAVLVLFLGAMNGLVLTNNFLHFYFFFELTTLCSYLLIRHDKTDIAITNATRALWMNCLGGVALLLAITWIYLDLGTLDMQEIIREAPQTALFLVPCGLLCLAGFTKAAQLPFQSWLLGAMVAPTPTSALLHSSTMVKAGVYLILRFAPAFMGTFFSDAVAIAGAFTFLAAGALAIGQSNGKKILAYSTVSNLGLIIACAGINTPAAVAAAMFLIMFHAVSKALMFLCVGTIEQRIASRDIEDMRGLYATMPLTAIIAVLGSLTMILPPFGMLLGKWMAIESAANNVIIVVMLAVGSAITVMYWARWAGIFMSYPIGERIEVEKQAFLTRVPLLGLLTGAFVLSFAAPWIYTDLILPSINQLSSVFPMATYVTPFDTTGGILANAKGVFPTVPLFLVCIGGGLLAIMSFKRAKKQRAVGPYLSGVQIPDDNTAYRGPLRNAIHPTAANYYLERLFGESTLTGWVNGAAIMLILLMIGGGL</sequence>
<dbReference type="InterPro" id="IPR001750">
    <property type="entry name" value="ND/Mrp_TM"/>
</dbReference>
<comment type="caution">
    <text evidence="9">The sequence shown here is derived from an EMBL/GenBank/DDBJ whole genome shotgun (WGS) entry which is preliminary data.</text>
</comment>
<dbReference type="RefSeq" id="WP_144305002.1">
    <property type="nucleotide sequence ID" value="NZ_QMIF01000004.1"/>
</dbReference>
<dbReference type="Proteomes" id="UP000434052">
    <property type="component" value="Unassembled WGS sequence"/>
</dbReference>
<feature type="transmembrane region" description="Helical" evidence="6">
    <location>
        <begin position="124"/>
        <end position="144"/>
    </location>
</feature>
<evidence type="ECO:0000259" key="8">
    <source>
        <dbReference type="Pfam" id="PF00662"/>
    </source>
</evidence>
<protein>
    <submittedName>
        <fullName evidence="9">NADH-quinone oxidoreductase subunit L</fullName>
    </submittedName>
</protein>
<dbReference type="EMBL" id="QMIF01000004">
    <property type="protein sequence ID" value="TVM34680.1"/>
    <property type="molecule type" value="Genomic_DNA"/>
</dbReference>
<evidence type="ECO:0000256" key="5">
    <source>
        <dbReference type="RuleBase" id="RU000320"/>
    </source>
</evidence>
<feature type="transmembrane region" description="Helical" evidence="6">
    <location>
        <begin position="551"/>
        <end position="570"/>
    </location>
</feature>
<feature type="transmembrane region" description="Helical" evidence="6">
    <location>
        <begin position="280"/>
        <end position="299"/>
    </location>
</feature>
<evidence type="ECO:0000256" key="6">
    <source>
        <dbReference type="SAM" id="Phobius"/>
    </source>
</evidence>
<evidence type="ECO:0000256" key="2">
    <source>
        <dbReference type="ARBA" id="ARBA00022692"/>
    </source>
</evidence>
<evidence type="ECO:0000313" key="10">
    <source>
        <dbReference type="Proteomes" id="UP000434052"/>
    </source>
</evidence>
<dbReference type="Pfam" id="PF00361">
    <property type="entry name" value="Proton_antipo_M"/>
    <property type="match status" value="1"/>
</dbReference>
<dbReference type="Pfam" id="PF00662">
    <property type="entry name" value="Proton_antipo_N"/>
    <property type="match status" value="1"/>
</dbReference>
<feature type="transmembrane region" description="Helical" evidence="6">
    <location>
        <begin position="373"/>
        <end position="396"/>
    </location>
</feature>
<dbReference type="InterPro" id="IPR050616">
    <property type="entry name" value="CPA3_Na-H_Antiporter_A"/>
</dbReference>
<feature type="transmembrane region" description="Helical" evidence="6">
    <location>
        <begin position="214"/>
        <end position="235"/>
    </location>
</feature>
<dbReference type="OrthoDB" id="9805769at2"/>
<evidence type="ECO:0000259" key="7">
    <source>
        <dbReference type="Pfam" id="PF00361"/>
    </source>
</evidence>